<evidence type="ECO:0000313" key="2">
    <source>
        <dbReference type="EMBL" id="KQK77588.1"/>
    </source>
</evidence>
<evidence type="ECO:0000256" key="1">
    <source>
        <dbReference type="SAM" id="MobiDB-lite"/>
    </source>
</evidence>
<proteinExistence type="predicted"/>
<sequence length="389" mass="42884">MEVKLLEGDLTSLLEWCCRKGLLKTPDQLYDLDVWKAIGTELWESVTVGSKEARKHAQTWRTVRLMLEHMHGRAAVAAAVSRAIASAGECSERDPKLIPDLPETHEVYPKTKADKAFWGGEDDLMPGPWTSSEAGKEQPLPYNPLKNPNAVDPVSVPLPVDVDEAEAALPKPPYPEIPTDGLRQTLLEQQETMTKLLAEMKWLDKGSSKPAIRKAYEQAHQTTVEGLQSVEKQLCGGIASPSTEPAGPPDSSTSLSPSPHDSRNRPSPNHIRAWVLECLKNNEMTIEEAENYLQSKFGWDGRLSASELKEVSDFWDKITGSLPEKEDYWGSWLKQKISSLPGKTNLERDSGTGVGDKGKVSSSSPALQDPICDTGQRWKRVLENAVIGG</sequence>
<accession>A0A0Q3PNI0</accession>
<dbReference type="AlphaFoldDB" id="A0A0Q3PNI0"/>
<feature type="region of interest" description="Disordered" evidence="1">
    <location>
        <begin position="237"/>
        <end position="268"/>
    </location>
</feature>
<dbReference type="STRING" id="12930.A0A0Q3PNI0"/>
<reference evidence="2 3" key="1">
    <citation type="submission" date="2015-10" db="EMBL/GenBank/DDBJ databases">
        <authorList>
            <person name="Gilbert D.G."/>
        </authorList>
    </citation>
    <scope>NUCLEOTIDE SEQUENCE [LARGE SCALE GENOMIC DNA]</scope>
    <source>
        <strain evidence="2">FVVF132</strain>
    </source>
</reference>
<dbReference type="Proteomes" id="UP000051836">
    <property type="component" value="Unassembled WGS sequence"/>
</dbReference>
<name>A0A0Q3PNI0_AMAAE</name>
<dbReference type="OrthoDB" id="9402014at2759"/>
<evidence type="ECO:0000313" key="3">
    <source>
        <dbReference type="Proteomes" id="UP000051836"/>
    </source>
</evidence>
<gene>
    <name evidence="2" type="ORF">AAES_124013</name>
</gene>
<organism evidence="2 3">
    <name type="scientific">Amazona aestiva</name>
    <name type="common">Blue-fronted Amazon parrot</name>
    <dbReference type="NCBI Taxonomy" id="12930"/>
    <lineage>
        <taxon>Eukaryota</taxon>
        <taxon>Metazoa</taxon>
        <taxon>Chordata</taxon>
        <taxon>Craniata</taxon>
        <taxon>Vertebrata</taxon>
        <taxon>Euteleostomi</taxon>
        <taxon>Archelosauria</taxon>
        <taxon>Archosauria</taxon>
        <taxon>Dinosauria</taxon>
        <taxon>Saurischia</taxon>
        <taxon>Theropoda</taxon>
        <taxon>Coelurosauria</taxon>
        <taxon>Aves</taxon>
        <taxon>Neognathae</taxon>
        <taxon>Neoaves</taxon>
        <taxon>Telluraves</taxon>
        <taxon>Australaves</taxon>
        <taxon>Psittaciformes</taxon>
        <taxon>Psittacidae</taxon>
        <taxon>Amazona</taxon>
    </lineage>
</organism>
<keyword evidence="3" id="KW-1185">Reference proteome</keyword>
<comment type="caution">
    <text evidence="2">The sequence shown here is derived from an EMBL/GenBank/DDBJ whole genome shotgun (WGS) entry which is preliminary data.</text>
</comment>
<feature type="region of interest" description="Disordered" evidence="1">
    <location>
        <begin position="342"/>
        <end position="369"/>
    </location>
</feature>
<feature type="compositionally biased region" description="Low complexity" evidence="1">
    <location>
        <begin position="249"/>
        <end position="259"/>
    </location>
</feature>
<dbReference type="EMBL" id="LMAW01002741">
    <property type="protein sequence ID" value="KQK77588.1"/>
    <property type="molecule type" value="Genomic_DNA"/>
</dbReference>
<protein>
    <submittedName>
        <fullName evidence="2">Uncharacterized protein</fullName>
    </submittedName>
</protein>